<accession>A0A9X3REA5</accession>
<keyword evidence="3" id="KW-1185">Reference proteome</keyword>
<organism evidence="2 3">
    <name type="scientific">Paenisporosarcina quisquiliarum</name>
    <dbReference type="NCBI Taxonomy" id="365346"/>
    <lineage>
        <taxon>Bacteria</taxon>
        <taxon>Bacillati</taxon>
        <taxon>Bacillota</taxon>
        <taxon>Bacilli</taxon>
        <taxon>Bacillales</taxon>
        <taxon>Caryophanaceae</taxon>
        <taxon>Paenisporosarcina</taxon>
    </lineage>
</organism>
<reference evidence="2" key="1">
    <citation type="submission" date="2022-05" db="EMBL/GenBank/DDBJ databases">
        <authorList>
            <person name="Colautti A."/>
            <person name="Iacumin L."/>
        </authorList>
    </citation>
    <scope>NUCLEOTIDE SEQUENCE</scope>
    <source>
        <strain evidence="2">SK 55</strain>
    </source>
</reference>
<dbReference type="Proteomes" id="UP001152173">
    <property type="component" value="Unassembled WGS sequence"/>
</dbReference>
<dbReference type="InterPro" id="IPR029468">
    <property type="entry name" value="O-ag_pol_Wzy"/>
</dbReference>
<comment type="caution">
    <text evidence="2">The sequence shown here is derived from an EMBL/GenBank/DDBJ whole genome shotgun (WGS) entry which is preliminary data.</text>
</comment>
<dbReference type="EMBL" id="JAMKBJ010000006">
    <property type="protein sequence ID" value="MCZ8537257.1"/>
    <property type="molecule type" value="Genomic_DNA"/>
</dbReference>
<keyword evidence="1" id="KW-0472">Membrane</keyword>
<feature type="transmembrane region" description="Helical" evidence="1">
    <location>
        <begin position="349"/>
        <end position="368"/>
    </location>
</feature>
<sequence>MNFKNKYLDISLITFTVIISYLFLQFGNNIWGGVIALAILVLLALYLSKLDIVHPLTWYSTTYFLYCVAYPILVAMGEISYDLDLKKTLYLEWIGLLTFIIVIGTPKKREYSAKGLEKLQNLNFVIYPIYVLSLFLTMVYIAYIYTNNLNNKYLIALDQSGIGMLTPFFSIYILSFNLIVAYRLVIKEHYPKTFLLFNVIYTFMALMVIGERDLMLKVILGVIFLSHILYKPISRKIIILSGIGMIFLINLLGDLKSAAFDKGPRIEIEQSLLSKVLNGEFISASRNLSVLINGSDSWTYYLGKTFFWDIQVAFFNGSNSILEWFNNTYYPNLSARGGGNGFTIVGEGYINFGVFGVILIFIFLGLFLKFLYKKAINNVIWLIIYIASIPIFIYLNRADLATLFAQIGKHLFLPIFIIYLIKQIVEKNSGRVNNS</sequence>
<keyword evidence="1" id="KW-1133">Transmembrane helix</keyword>
<gene>
    <name evidence="2" type="ORF">M9R32_08705</name>
</gene>
<feature type="transmembrane region" description="Helical" evidence="1">
    <location>
        <begin position="30"/>
        <end position="47"/>
    </location>
</feature>
<feature type="transmembrane region" description="Helical" evidence="1">
    <location>
        <begin position="165"/>
        <end position="186"/>
    </location>
</feature>
<evidence type="ECO:0000313" key="3">
    <source>
        <dbReference type="Proteomes" id="UP001152173"/>
    </source>
</evidence>
<evidence type="ECO:0000313" key="2">
    <source>
        <dbReference type="EMBL" id="MCZ8537257.1"/>
    </source>
</evidence>
<proteinExistence type="predicted"/>
<feature type="transmembrane region" description="Helical" evidence="1">
    <location>
        <begin position="124"/>
        <end position="145"/>
    </location>
</feature>
<dbReference type="NCBIfam" id="TIGR04370">
    <property type="entry name" value="glyco_rpt_poly"/>
    <property type="match status" value="1"/>
</dbReference>
<dbReference type="Pfam" id="PF14296">
    <property type="entry name" value="O-ag_pol_Wzy"/>
    <property type="match status" value="1"/>
</dbReference>
<dbReference type="AlphaFoldDB" id="A0A9X3REA5"/>
<feature type="transmembrane region" description="Helical" evidence="1">
    <location>
        <begin position="88"/>
        <end position="104"/>
    </location>
</feature>
<keyword evidence="1" id="KW-0812">Transmembrane</keyword>
<feature type="transmembrane region" description="Helical" evidence="1">
    <location>
        <begin position="375"/>
        <end position="395"/>
    </location>
</feature>
<feature type="transmembrane region" description="Helical" evidence="1">
    <location>
        <begin position="193"/>
        <end position="209"/>
    </location>
</feature>
<feature type="transmembrane region" description="Helical" evidence="1">
    <location>
        <begin position="237"/>
        <end position="253"/>
    </location>
</feature>
<feature type="transmembrane region" description="Helical" evidence="1">
    <location>
        <begin position="215"/>
        <end position="230"/>
    </location>
</feature>
<feature type="transmembrane region" description="Helical" evidence="1">
    <location>
        <begin position="56"/>
        <end position="76"/>
    </location>
</feature>
<feature type="transmembrane region" description="Helical" evidence="1">
    <location>
        <begin position="7"/>
        <end position="24"/>
    </location>
</feature>
<protein>
    <submittedName>
        <fullName evidence="2">Oligosaccharide repeat unit polymerase</fullName>
    </submittedName>
</protein>
<evidence type="ECO:0000256" key="1">
    <source>
        <dbReference type="SAM" id="Phobius"/>
    </source>
</evidence>
<dbReference type="RefSeq" id="WP_269926351.1">
    <property type="nucleotide sequence ID" value="NZ_JAMKBJ010000006.1"/>
</dbReference>
<feature type="transmembrane region" description="Helical" evidence="1">
    <location>
        <begin position="401"/>
        <end position="421"/>
    </location>
</feature>
<name>A0A9X3REA5_9BACL</name>